<comment type="similarity">
    <text evidence="1 6 8">Belongs to the ATP:guanido phosphotransferase family.</text>
</comment>
<dbReference type="InterPro" id="IPR022413">
    <property type="entry name" value="ATP-guanido_PTrfase_N"/>
</dbReference>
<evidence type="ECO:0008006" key="13">
    <source>
        <dbReference type="Google" id="ProtNLM"/>
    </source>
</evidence>
<dbReference type="AlphaFoldDB" id="A0A9D4KRX9"/>
<dbReference type="EMBL" id="JAIWYP010000003">
    <property type="protein sequence ID" value="KAH3844705.1"/>
    <property type="molecule type" value="Genomic_DNA"/>
</dbReference>
<reference evidence="11" key="2">
    <citation type="submission" date="2020-11" db="EMBL/GenBank/DDBJ databases">
        <authorList>
            <person name="McCartney M.A."/>
            <person name="Auch B."/>
            <person name="Kono T."/>
            <person name="Mallez S."/>
            <person name="Becker A."/>
            <person name="Gohl D.M."/>
            <person name="Silverstein K.A.T."/>
            <person name="Koren S."/>
            <person name="Bechman K.B."/>
            <person name="Herman A."/>
            <person name="Abrahante J.E."/>
            <person name="Garbe J."/>
        </authorList>
    </citation>
    <scope>NUCLEOTIDE SEQUENCE</scope>
    <source>
        <strain evidence="11">Duluth1</strain>
        <tissue evidence="11">Whole animal</tissue>
    </source>
</reference>
<keyword evidence="2 7" id="KW-0808">Transferase</keyword>
<accession>A0A9D4KRX9</accession>
<dbReference type="Pfam" id="PF00217">
    <property type="entry name" value="ATP-gua_Ptrans"/>
    <property type="match status" value="1"/>
</dbReference>
<dbReference type="PROSITE" id="PS51510">
    <property type="entry name" value="PHOSPHAGEN_KINASE_C"/>
    <property type="match status" value="1"/>
</dbReference>
<evidence type="ECO:0000256" key="4">
    <source>
        <dbReference type="ARBA" id="ARBA00022777"/>
    </source>
</evidence>
<dbReference type="Pfam" id="PF02807">
    <property type="entry name" value="ATP-gua_PtransN"/>
    <property type="match status" value="1"/>
</dbReference>
<dbReference type="GO" id="GO:0005524">
    <property type="term" value="F:ATP binding"/>
    <property type="evidence" value="ECO:0007669"/>
    <property type="project" value="UniProtKB-UniRule"/>
</dbReference>
<protein>
    <recommendedName>
        <fullName evidence="13">Arginine kinase</fullName>
    </recommendedName>
</protein>
<keyword evidence="5 7" id="KW-0067">ATP-binding</keyword>
<dbReference type="PANTHER" id="PTHR11547">
    <property type="entry name" value="ARGININE OR CREATINE KINASE"/>
    <property type="match status" value="1"/>
</dbReference>
<evidence type="ECO:0000256" key="2">
    <source>
        <dbReference type="ARBA" id="ARBA00022679"/>
    </source>
</evidence>
<dbReference type="CDD" id="cd07931">
    <property type="entry name" value="eukaryotic_phosphagen_kinases"/>
    <property type="match status" value="1"/>
</dbReference>
<evidence type="ECO:0000256" key="7">
    <source>
        <dbReference type="PROSITE-ProRule" id="PRU00843"/>
    </source>
</evidence>
<organism evidence="11 12">
    <name type="scientific">Dreissena polymorpha</name>
    <name type="common">Zebra mussel</name>
    <name type="synonym">Mytilus polymorpha</name>
    <dbReference type="NCBI Taxonomy" id="45954"/>
    <lineage>
        <taxon>Eukaryota</taxon>
        <taxon>Metazoa</taxon>
        <taxon>Spiralia</taxon>
        <taxon>Lophotrochozoa</taxon>
        <taxon>Mollusca</taxon>
        <taxon>Bivalvia</taxon>
        <taxon>Autobranchia</taxon>
        <taxon>Heteroconchia</taxon>
        <taxon>Euheterodonta</taxon>
        <taxon>Imparidentia</taxon>
        <taxon>Neoheterodontei</taxon>
        <taxon>Myida</taxon>
        <taxon>Dreissenoidea</taxon>
        <taxon>Dreissenidae</taxon>
        <taxon>Dreissena</taxon>
    </lineage>
</organism>
<dbReference type="Gene3D" id="3.30.590.10">
    <property type="entry name" value="Glutamine synthetase/guanido kinase, catalytic domain"/>
    <property type="match status" value="1"/>
</dbReference>
<dbReference type="Gene3D" id="1.10.135.10">
    <property type="entry name" value="ATP:guanido phosphotransferase, N-terminal domain"/>
    <property type="match status" value="1"/>
</dbReference>
<evidence type="ECO:0000259" key="10">
    <source>
        <dbReference type="PROSITE" id="PS51510"/>
    </source>
</evidence>
<reference evidence="11" key="1">
    <citation type="journal article" date="2019" name="bioRxiv">
        <title>The Genome of the Zebra Mussel, Dreissena polymorpha: A Resource for Invasive Species Research.</title>
        <authorList>
            <person name="McCartney M.A."/>
            <person name="Auch B."/>
            <person name="Kono T."/>
            <person name="Mallez S."/>
            <person name="Zhang Y."/>
            <person name="Obille A."/>
            <person name="Becker A."/>
            <person name="Abrahante J.E."/>
            <person name="Garbe J."/>
            <person name="Badalamenti J.P."/>
            <person name="Herman A."/>
            <person name="Mangelson H."/>
            <person name="Liachko I."/>
            <person name="Sullivan S."/>
            <person name="Sone E.D."/>
            <person name="Koren S."/>
            <person name="Silverstein K.A.T."/>
            <person name="Beckman K.B."/>
            <person name="Gohl D.M."/>
        </authorList>
    </citation>
    <scope>NUCLEOTIDE SEQUENCE</scope>
    <source>
        <strain evidence="11">Duluth1</strain>
        <tissue evidence="11">Whole animal</tissue>
    </source>
</reference>
<evidence type="ECO:0000256" key="3">
    <source>
        <dbReference type="ARBA" id="ARBA00022741"/>
    </source>
</evidence>
<comment type="caution">
    <text evidence="11">The sequence shown here is derived from an EMBL/GenBank/DDBJ whole genome shotgun (WGS) entry which is preliminary data.</text>
</comment>
<dbReference type="InterPro" id="IPR000749">
    <property type="entry name" value="ATP-guanido_PTrfase"/>
</dbReference>
<dbReference type="InterPro" id="IPR014746">
    <property type="entry name" value="Gln_synth/guanido_kin_cat_dom"/>
</dbReference>
<dbReference type="GO" id="GO:0046314">
    <property type="term" value="P:phosphocreatine biosynthetic process"/>
    <property type="evidence" value="ECO:0007669"/>
    <property type="project" value="InterPro"/>
</dbReference>
<evidence type="ECO:0000256" key="1">
    <source>
        <dbReference type="ARBA" id="ARBA00006798"/>
    </source>
</evidence>
<evidence type="ECO:0000256" key="6">
    <source>
        <dbReference type="PROSITE-ProRule" id="PRU00842"/>
    </source>
</evidence>
<feature type="domain" description="Phosphagen kinase N-terminal" evidence="9">
    <location>
        <begin position="32"/>
        <end position="118"/>
    </location>
</feature>
<feature type="binding site" evidence="7">
    <location>
        <begin position="151"/>
        <end position="155"/>
    </location>
    <ligand>
        <name>ATP</name>
        <dbReference type="ChEBI" id="CHEBI:30616"/>
    </ligand>
</feature>
<feature type="binding site" evidence="7">
    <location>
        <begin position="322"/>
        <end position="326"/>
    </location>
    <ligand>
        <name>ATP</name>
        <dbReference type="ChEBI" id="CHEBI:30616"/>
    </ligand>
</feature>
<dbReference type="PANTHER" id="PTHR11547:SF38">
    <property type="entry name" value="ARGININE KINASE 1-RELATED"/>
    <property type="match status" value="1"/>
</dbReference>
<feature type="binding site" evidence="7">
    <location>
        <begin position="353"/>
        <end position="358"/>
    </location>
    <ligand>
        <name>ATP</name>
        <dbReference type="ChEBI" id="CHEBI:30616"/>
    </ligand>
</feature>
<proteinExistence type="inferred from homology"/>
<dbReference type="SUPFAM" id="SSF48034">
    <property type="entry name" value="Guanido kinase N-terminal domain"/>
    <property type="match status" value="1"/>
</dbReference>
<dbReference type="GO" id="GO:0004111">
    <property type="term" value="F:creatine kinase activity"/>
    <property type="evidence" value="ECO:0007669"/>
    <property type="project" value="InterPro"/>
</dbReference>
<dbReference type="SUPFAM" id="SSF55931">
    <property type="entry name" value="Glutamine synthetase/guanido kinase"/>
    <property type="match status" value="1"/>
</dbReference>
<keyword evidence="4 7" id="KW-0418">Kinase</keyword>
<evidence type="ECO:0000259" key="9">
    <source>
        <dbReference type="PROSITE" id="PS51509"/>
    </source>
</evidence>
<evidence type="ECO:0000256" key="5">
    <source>
        <dbReference type="ARBA" id="ARBA00022840"/>
    </source>
</evidence>
<dbReference type="PROSITE" id="PS00112">
    <property type="entry name" value="PHOSPHAGEN_KINASE"/>
    <property type="match status" value="1"/>
</dbReference>
<dbReference type="Proteomes" id="UP000828390">
    <property type="component" value="Unassembled WGS sequence"/>
</dbReference>
<evidence type="ECO:0000313" key="12">
    <source>
        <dbReference type="Proteomes" id="UP000828390"/>
    </source>
</evidence>
<feature type="binding site" evidence="7">
    <location>
        <position position="263"/>
    </location>
    <ligand>
        <name>ATP</name>
        <dbReference type="ChEBI" id="CHEBI:30616"/>
    </ligand>
</feature>
<sequence>MESSELAGTVTQSMAKEDASIDPYFHLILNDDLAENNWPKVFDEYKKQPKHSLLAQTMSKALFDKLKNVQSSSGWTIARAINTGVCFPDSFVGCHAGDLDSYKVFKDLFYPVIEKYHVGYKLDGSMKHVTSMDPEHIKVDLTDEAKSIIVSTRIRCARNLAMFPLNTSGSLRTRMEISDSMEAIFKEMSSRDEYKDLGGTFFRHTTMTKEERQKLIDDHFLFKGKDKMQAASGYHRFWPHGSGIFCSNDKKFFLWINEGDHLRIISMEQSGDIKGVLRRLHRGAVAIEQYLKKKYDVKDVFISDPILGMITCCPSNIGTGLRASVHCRVPKLIKNIGFQKIDELARSMKCQARGTMGEHSEVTDTVDVSNWRRLGFPEHELVQDMIKCINKFAEMECLMED</sequence>
<evidence type="ECO:0000256" key="8">
    <source>
        <dbReference type="RuleBase" id="RU000505"/>
    </source>
</evidence>
<gene>
    <name evidence="11" type="ORF">DPMN_086966</name>
</gene>
<keyword evidence="12" id="KW-1185">Reference proteome</keyword>
<feature type="domain" description="Phosphagen kinase C-terminal" evidence="10">
    <location>
        <begin position="148"/>
        <end position="399"/>
    </location>
</feature>
<dbReference type="InterPro" id="IPR022414">
    <property type="entry name" value="ATP-guanido_PTrfase_cat"/>
</dbReference>
<dbReference type="PROSITE" id="PS51509">
    <property type="entry name" value="PHOSPHAGEN_KINASE_N"/>
    <property type="match status" value="1"/>
</dbReference>
<keyword evidence="3 7" id="KW-0547">Nucleotide-binding</keyword>
<evidence type="ECO:0000313" key="11">
    <source>
        <dbReference type="EMBL" id="KAH3844705.1"/>
    </source>
</evidence>
<feature type="binding site" evidence="7">
    <location>
        <position position="219"/>
    </location>
    <ligand>
        <name>ATP</name>
        <dbReference type="ChEBI" id="CHEBI:30616"/>
    </ligand>
</feature>
<dbReference type="InterPro" id="IPR036802">
    <property type="entry name" value="ATP-guanido_PTrfase_N_sf"/>
</dbReference>
<dbReference type="InterPro" id="IPR022415">
    <property type="entry name" value="ATP-guanido_PTrfase_AS"/>
</dbReference>
<dbReference type="FunFam" id="3.30.590.10:FF:000006">
    <property type="entry name" value="Arginine kinase 1"/>
    <property type="match status" value="1"/>
</dbReference>
<dbReference type="GO" id="GO:0005615">
    <property type="term" value="C:extracellular space"/>
    <property type="evidence" value="ECO:0007669"/>
    <property type="project" value="TreeGrafter"/>
</dbReference>
<name>A0A9D4KRX9_DREPO</name>